<feature type="domain" description="Helicase ATP-binding" evidence="46">
    <location>
        <begin position="3230"/>
        <end position="3384"/>
    </location>
</feature>
<keyword evidence="10" id="KW-0167">Capsid protein</keyword>
<evidence type="ECO:0000256" key="30">
    <source>
        <dbReference type="ARBA" id="ARBA00022884"/>
    </source>
</evidence>
<dbReference type="PANTHER" id="PTHR12521">
    <property type="entry name" value="PROTEIN C6ORF130"/>
    <property type="match status" value="1"/>
</dbReference>
<keyword evidence="11" id="KW-1048">Host nucleus</keyword>
<dbReference type="InterPro" id="IPR000280">
    <property type="entry name" value="Pestivirus_NS3_S31"/>
</dbReference>
<dbReference type="Pfam" id="PF05578">
    <property type="entry name" value="Peptidase_S31"/>
    <property type="match status" value="1"/>
</dbReference>
<evidence type="ECO:0000256" key="34">
    <source>
        <dbReference type="ARBA" id="ARBA00023136"/>
    </source>
</evidence>
<dbReference type="Gene3D" id="3.40.50.150">
    <property type="entry name" value="Vaccinia Virus protein VP39"/>
    <property type="match status" value="1"/>
</dbReference>
<dbReference type="InterPro" id="IPR007094">
    <property type="entry name" value="RNA-dir_pol_PSvirus"/>
</dbReference>
<dbReference type="SUPFAM" id="SSF56672">
    <property type="entry name" value="DNA/RNA polymerases"/>
    <property type="match status" value="1"/>
</dbReference>
<feature type="region of interest" description="Disordered" evidence="43">
    <location>
        <begin position="2148"/>
        <end position="2193"/>
    </location>
</feature>
<evidence type="ECO:0000256" key="17">
    <source>
        <dbReference type="ARBA" id="ARBA00022679"/>
    </source>
</evidence>
<evidence type="ECO:0000256" key="5">
    <source>
        <dbReference type="ARBA" id="ARBA00020107"/>
    </source>
</evidence>
<evidence type="ECO:0000256" key="36">
    <source>
        <dbReference type="ARBA" id="ARBA00023180"/>
    </source>
</evidence>
<keyword evidence="26" id="KW-1114">Inhibition of host interferon signaling pathway by virus</keyword>
<evidence type="ECO:0000256" key="18">
    <source>
        <dbReference type="ARBA" id="ARBA00022692"/>
    </source>
</evidence>
<evidence type="ECO:0000256" key="24">
    <source>
        <dbReference type="ARBA" id="ARBA00022806"/>
    </source>
</evidence>
<evidence type="ECO:0000256" key="29">
    <source>
        <dbReference type="ARBA" id="ARBA00022870"/>
    </source>
</evidence>
<keyword evidence="35" id="KW-1015">Disulfide bond</keyword>
<evidence type="ECO:0000256" key="37">
    <source>
        <dbReference type="ARBA" id="ARBA00023184"/>
    </source>
</evidence>
<evidence type="ECO:0000256" key="20">
    <source>
        <dbReference type="ARBA" id="ARBA00022723"/>
    </source>
</evidence>
<evidence type="ECO:0000256" key="23">
    <source>
        <dbReference type="ARBA" id="ARBA00022804"/>
    </source>
</evidence>
<dbReference type="PANTHER" id="PTHR12521:SF0">
    <property type="entry name" value="ADP-RIBOSE GLYCOHYDROLASE OARD1"/>
    <property type="match status" value="1"/>
</dbReference>
<dbReference type="Pfam" id="PF00271">
    <property type="entry name" value="Helicase_C"/>
    <property type="match status" value="1"/>
</dbReference>
<evidence type="ECO:0000256" key="22">
    <source>
        <dbReference type="ARBA" id="ARBA00022801"/>
    </source>
</evidence>
<comment type="subcellular location">
    <subcellularLocation>
        <location evidence="2">Host endoplasmic reticulum membrane</location>
        <topology evidence="2">Multi-pass membrane protein</topology>
    </subcellularLocation>
    <subcellularLocation>
        <location evidence="4">Host endoplasmic reticulum membrane</location>
        <topology evidence="4">Peripheral membrane protein</topology>
    </subcellularLocation>
    <subcellularLocation>
        <location evidence="1">Host nucleus</location>
    </subcellularLocation>
    <subcellularLocation>
        <location evidence="3">Virion membrane</location>
    </subcellularLocation>
</comment>
<feature type="transmembrane region" description="Helical" evidence="44">
    <location>
        <begin position="1797"/>
        <end position="1817"/>
    </location>
</feature>
<keyword evidence="32 44" id="KW-1133">Transmembrane helix</keyword>
<evidence type="ECO:0000256" key="3">
    <source>
        <dbReference type="ARBA" id="ARBA00004182"/>
    </source>
</evidence>
<feature type="compositionally biased region" description="Polar residues" evidence="43">
    <location>
        <begin position="696"/>
        <end position="711"/>
    </location>
</feature>
<evidence type="ECO:0000256" key="28">
    <source>
        <dbReference type="ARBA" id="ARBA00022844"/>
    </source>
</evidence>
<evidence type="ECO:0000256" key="40">
    <source>
        <dbReference type="ARBA" id="ARBA00023296"/>
    </source>
</evidence>
<dbReference type="InterPro" id="IPR036430">
    <property type="entry name" value="RNase_T2-like_sf"/>
</dbReference>
<evidence type="ECO:0000313" key="48">
    <source>
        <dbReference type="EMBL" id="DBA56813.1"/>
    </source>
</evidence>
<dbReference type="InterPro" id="IPR027417">
    <property type="entry name" value="P-loop_NTPase"/>
</dbReference>
<proteinExistence type="predicted"/>
<evidence type="ECO:0000256" key="12">
    <source>
        <dbReference type="ARBA" id="ARBA00022581"/>
    </source>
</evidence>
<evidence type="ECO:0000256" key="27">
    <source>
        <dbReference type="ARBA" id="ARBA00022840"/>
    </source>
</evidence>
<evidence type="ECO:0000256" key="26">
    <source>
        <dbReference type="ARBA" id="ARBA00022830"/>
    </source>
</evidence>
<dbReference type="EMBL" id="BK067813">
    <property type="protein sequence ID" value="DBA56813.1"/>
    <property type="molecule type" value="Genomic_RNA"/>
</dbReference>
<dbReference type="Pfam" id="PF00270">
    <property type="entry name" value="DEAD"/>
    <property type="match status" value="1"/>
</dbReference>
<keyword evidence="40" id="KW-1160">Virus entry into host cell</keyword>
<evidence type="ECO:0000256" key="21">
    <source>
        <dbReference type="ARBA" id="ARBA00022741"/>
    </source>
</evidence>
<dbReference type="InterPro" id="IPR043502">
    <property type="entry name" value="DNA/RNA_pol_sf"/>
</dbReference>
<keyword evidence="8" id="KW-1170">Fusion of virus membrane with host endosomal membrane</keyword>
<evidence type="ECO:0000256" key="31">
    <source>
        <dbReference type="ARBA" id="ARBA00022953"/>
    </source>
</evidence>
<dbReference type="InterPro" id="IPR009003">
    <property type="entry name" value="Peptidase_S1_PA"/>
</dbReference>
<feature type="transmembrane region" description="Helical" evidence="44">
    <location>
        <begin position="1838"/>
        <end position="1870"/>
    </location>
</feature>
<dbReference type="Gene3D" id="3.40.50.300">
    <property type="entry name" value="P-loop containing nucleotide triphosphate hydrolases"/>
    <property type="match status" value="2"/>
</dbReference>
<evidence type="ECO:0000256" key="38">
    <source>
        <dbReference type="ARBA" id="ARBA00023258"/>
    </source>
</evidence>
<keyword evidence="18 44" id="KW-0812">Transmembrane</keyword>
<organism evidence="48">
    <name type="scientific">Phenacoccus solenopsis associated flavi-like virus</name>
    <dbReference type="NCBI Taxonomy" id="3142498"/>
    <lineage>
        <taxon>Viruses</taxon>
        <taxon>Riboviria</taxon>
        <taxon>Orthornavirae</taxon>
        <taxon>Kitrinoviricota</taxon>
        <taxon>Flasuviricetes</taxon>
        <taxon>Amarillovirales</taxon>
        <taxon>Flaviviridae</taxon>
    </lineage>
</organism>
<dbReference type="GO" id="GO:0033897">
    <property type="term" value="F:ribonuclease T2 activity"/>
    <property type="evidence" value="ECO:0007669"/>
    <property type="project" value="InterPro"/>
</dbReference>
<sequence>MKIEQPPTFWNVEVRPTKALHFAIAAKNLDEDYYRMFVCELASACVKFGLNPNKVQFKATQLEGVIYHLWRRTVDYTSKPLSLALGEKLIGPGKNFLPPLSFIVWRKTEDKAWNFSMKELHVLSPEYLHIKDLQQRWMMTMLEHVAMPEKWWLALQQQYCIYLEYKAELEKRKDGQSKDNPKDPLEASKPAKKVIVVKRCVPKTKVATATKHNWFNEPVDPVLVAIRKTKEPNWRYVGTCNYTKRLERRSFDTRPMSKWDWRIEARRTGCDMQWLGGSGLHHIFPNNREWLESKLSYERAEKRSPKESHQRVSVVQNIASDYLPEYVAQLTEIVTASDDYKNLINRRKKKAPVKLTKEQRECNAQIVEDILFGERLRKEKMDKIIAEKVAKREAWQKKVRQEIERKEKAASAIILRASRSIFGKGIEISKSLLRKCIGKSVKGVYNVLYHYNPDFVPKNVAPKIDKQPKQSYAVIDHSDVESRQLEVANGRTTLPPGYSVYQLKDGSLLTLKETMPGKAWSAIPYMVPRHANWAGAEQMIKFGDLLVGKKFIKMARSFKGEITSTVEINGVGYTTVKQNTDLIWGDQTLRSTHYIDTTSVNWISGTPIVNTWGEVCSVVSASDGKRLYLFSVHSSEGHKARLVKAKWHSPGGASPACTLPHSFGGAAWFAIIMLVSTVVGVPPPVIRNGDNPASPEASNNGGTNIPETQNAQPLQAPKPVANMLVSHSLASFWPTEQQSGDIKFGNQNVARSTLAAAITNCLGRIDPDHPIAGIFRGHVYGKKEIANFIPWIQDKIKANMTRIDGEFGHLDLTSTVPDVMIKVSAALNKLSKDCDDVQNSNACLQDLAVVGGEAVPSDCDKIKQKMIEVGGKVNQINTLTAKFQATISDFQHKVALLTAVIEQCVNQKWAMNCFIMKQNLKRLPNPASTDLTEAEQIKTAIKRMQEDGSKIAATADYLKKYGNTRTASVPEPEAKDILAVITSPPDTIEIGGKVISAVMGARGTPSTVSFSDGKSLVNLPHHATLVMDGRDSQLKSLLKPYYPMTDIVRPKREQPISGLTSDNRDRYIVVDTTTGETKTDVPIPTKKATAVPFVEDSSVKKTAPWFGKVQFVYLSLWLLATLAGYEAGGQAGAFSIGVLGMAVFVRADCDPDLIVLQAKTSSSTVFEVRGTVHPGTCIRMGDGVFVVQRIYVQYPNSRIGEVATDVDYIVKSKYGCPFGKAQDVCKEEVADEKDYIVRTFCTHSWNGMFGKTDCATAGNLFYQTVVYLKPSSQMLFITLGSIPKVCLTGYHLRGADKQEITACQGQEIANGGDVNIVDVWGFKGTKFAAIGVTEKTESRVGIEAGRDFIGDCEIKDGKIGESCVPISVEQYGPDLIVKVGQTPFAKMQAEGFVHPITNVETSKSDEMVSNLQQVNVYMLLKEMPQTVQRTMCKLPRTIRPTVVPKKGELYSYSEVTIPFEVSDCDVRVQPRWCELLHGNLLPVNESKLMFNIVCDGWSSDTITVTGADSADIKLTGLTPEYDRAIHHVVQKVEYYVAHSEVGRALSGVFETILPKFRFMAPIWRAIKIAAIAVAVLLTLALAVKVGQNYSTLLGLLVGLAAVGIGGFEFAYGEPVCVWWMADRYGAQIPQLLAEHHEGAAIHGVWNLPRRSPIPCDVNDACTTFIARNLTHFHDLTPRNWGHPCGSNIHEYCKHGSNYGASPQEYADLVSELCYGSLSYTHQCRFDKKNKCNVLEQVSSAQIIAIGCKPGYSNCPQPTVTSLAFKSRSPRLHPGVLPTVVTITAVVASSNSQGLLSAFYMFIAITVVTQCAFDILVWMRLMGNEIGSLLDLFRMDYTFAVYLFDVLIDGILYTAAGYFLGPWALIVVFLVKRPQFIDNLSAIMQRRVRVADEFNYWWLAVALAKVWPRRKGFERVPTQKRNDLGQPLEKQVLTPLYRFVEHKGARANGGELVDALVSRSESFVPNISIVNGDCLRSGYANIVDNICVVPAHCLKNRDGFCIMGDVAVAGSYYQYLKVKRKLATNAPNCIVAQICNGEAVRVQFVGNRCYRLDRAWRRGDSGLLVVLPDGKLWIHRGCLGQAGFPITSDAAVCEHAGDEVTVVATTSKTGRVVVRASRSLTRNADKVTVGRVQSEQRIPTRALSVVANTRRSGSLVRGGNNKGSGEDKVESVPKVRQPNKAPTPRGGFKTKEEKSLVPKDALSVKKLGMIRQVVKDGKAIIYHHGLATESVYDNVEIRPAIAKVETSIASKYQQVKTAKQEVVPAFITSTFQKHSEGQKFIAYRVTTKDEHQEVIKRSDLKEFSPTLENTIRENLKRLPADKRRSCLDEMADRLRQTGIGHRIPRGKLTVEQLAYYADLNAIEKAEIAKANLKALKATTSASQAAGDPVTASENMPKPRVIVKGPRKFTSGGGANHLVCDPTTGNLKRSEWRVGDHWYTALHAWEGPKNGLYTIGDIISNDSECRKKFKSVANIQFRNGTEFVCNIGGGILTGISENGAIRVTSSVKPRVGYSGAVWIAQTSQKQWVMQGSTVDVSVDGEDHIFVFDCLFDQEADKSLTEYWWGEEEVTPLGEDGDELTEVNPSVGFHQNIGDVWECADHYTVLHCISADAAMSRGFANQVINRGYARPRPSGLIPEVLLTTNKDGHRCLHLVTKAKKSDKPDLEIVVQAFAKALKLGEPRIVMPEIGCGLDGLYWPTVSMRLAEEVNKLDVKPEVLALSQDEFATNQMHDEEEEAPRSESGLLPSIQSDGEHCVMLIDNFEQEILTCMPFDAFDGQKVSDDLVTYWEDDVKGRLENFQLSRPAGHIQTLYTLMSLNNHILAGRRDVEQLVQWHSNLGKQWKELIIGILDGKTFCDIHKKRGEKCRDYIGGNIRGNCFKKASYCYNWPDVFHSDENDYKAALLWLFNQTYRYQETAGGETIWHEHNDEIVKSIVDRVFRPAYRSIFTWSLRPMVAPPQVNIAVGRDMVLKPDVGEITKAWAQDIATNAALENFEFPIISGGDCKKVEYLMDTFLSSDKSVTFMQMEGVCSGWAFGYNGSVYSCHHVTRGNKIVLKAWANTELSSLMRLDEEGKLACKFEFNASSIKTTFAGDVVVYGFNGNASIGLPEPELGGIHQIINPATRQWATLICREQFNDSESTRGTYHTFSFCDISNNGTCKPVAFANSLRGFSGLPICNAKGVPVAVYGFLRVKNTIAGPVDWVEAARPLRVDRLISDDEMLQQAIDVLSDVQSYSKDQRWVRLQAATGFGKSTKFVLALGEALRAKSKKAVVNIVVCEPNVITVDGLYTYMTSLVQKDSKYCRYVNIRKSHGRLEKDVESLPGDKKRKINITYQTYGKFNVMMGDDVSDLIILDEIHTRNDADVQAVEKALMAIGAWDKVLTVTATTWAENPAYPRFVDKCLPGSTTRYPINERVLKKTKSEDVGVLVIQRSEKEAAFGFPEEELAANCKALVFCATKNECAFGASKMGQVGVATHVLTSETAHQPIPAGRCVIFCTDVVESGVTIDNVQHVIDFRQTNKPVVSLDFPDSESSPVEYTRTMGKRLIDKCGAIQRKGRTGRVCEGCYWIPEGIVDQLDDMEDEPTATMAEAALNLVLNGKVGGRLEDYLQCHPVFGTAYRLSPDIMSRRTCHRPFMPGVVPSRAPAVEARIKASEAKTLLMRKIKLSKVLGELDFISFYLSPVVPDLFTTAHVQKRLVVGPIQESARKAALTELMNQIAIPNDEFISYWPKLKILAPIWENVAAAVKREDPNEQIQVLFTGRLHTSLPATRDVKRPVSPALSVVGECAEDAGVDLNSDFFALYAGAGLTAASLAGAALVFRQFYSIYKGEREVTRVFCMGLADIDRTHSGYEYLTALKLVKDRPKIAALFSRFSDGVVKAFLWLIRMLPKECKLRVEAEKWSETSLHGDALNEIIEKVVSSLSSLWESFKSMPVEQKMTVFGNTALFNVGVFYDTIKEELGEFGAFALMASVAYLLAGVAGAATVGIITVSSLFGYFIRRRRNKPKNFGVIGGAIKQAPGSYGQITMATLAGTGVQVLYEPMMALIATGKVSATTAAATAATAATCGAGNKIIKEAMRAATPNLVERLRPNGDIANGFNAAEAILRLLDAGTLFRAEAVGDIITAAIGLMSCLNFNVSSMISMASAFGAHFLYKLADRELQNSWYRVHGNLKPGGGCDEVFVAGSKSELDDRRRHLKMIYDSITCLVAIGLNPINFPAAVLHTYLRYVNSVDDNVGFGSTIEKFREAMTTHPLWLMLDVIRHLWSRVSTTIQHSDSIAADLVNVVDNLVEPTEKSRGVLQAIGSAIQMFGDHLRAISGWLMKNTKRARGYIVSAIMGIGAIIKWFWDKTMGALGRKIKDWSKCATDAILLKLFPLPWLRLIEWFNTPKVTTVQPSAELLLRVGHERFVHLMGYGALMDLIPEHLKGFIFDDIQPSWEMVEYSDVKAFNMFVSMPRTTDLAKVSGLLKSSVFDIRDVSGFYNSPDIGAVIKYFVDVMTAECQRDARFGTEQYDPENDYVADNVHMWRISQAYECLLVHNKARSRMAFVVIDDDCAIVFDWGFGSKIKIHQAIPFEPKRNSLAKQFLADIKGEYRGALSRAVTSIFDRPLEPNWEAVCKVVARLPKGQIENAIKKVWHCLVNPTILDHKMCKSGAPNKQVVTALTHLGIDFSVLNSGIEKMVGMRTLKTLFPIRSYPISKETVPKHNNPRVFNGHRLTCFGPLKGFAYLIATVHTSDLGLESLVIYGHLFTGLPCWGKDVKKGRIYVCDFLKPISEGCSSVEALPNFFYSSDVPLDEGFSLPIVHPSFNISHLYDRPVDKLKAIENIITDSPEMPRGTDTKSLPCLRGLPTPTYIPEIAEWASHTRTVVSGVLDERIFGIQPHREIEEVLNNRYNDLVKDGEALTVPVPSDRVNAWRKGYGDAYLQSRGVLGAVPISPVNAPPVVCAASPCNWYLDSNGSMATLEIEKGGKRWFIPLYALAFKGSVLNMPTAKVAVHVNPEDVGLVSYLPLVLRQGACPTDEATGIVIDLQTGQYWCISGIYTKIGLMLGNFLAPYTVLSVDPFDHPERDIQIPSLVKSSIMYMPKDRHSLSVDQKMREVVEEAKRWNEVVHNHFDGVFGTYKVITERPPPEEEKFYGECCRFNFDGLSMIRHAPRWAPIKRERFAVPKDRRVFVFKFADKEGKPKTNRVCSAEGRPVHRSPLVLQNSAFNEYDPRVIKGKTDIRMEKTSEVKYNNDPFQVEVPVYAKIGWKLKNIISPSVELHNGSSFWNSIVGTVDAMVHAFVPKQHNHRGVLVATEATSKVVELAAGEIITENQLMQQAMLRDQLKLLEEFNQTVFEDEVYCGEVPKDFAVHFESVEQRYLPGNYLSHGFADVRTCLESTKTGLIKIEERTAIRPSEQLPIGLPIRPLERHVKLPNIEDIDLHFGRDSVQCRLNEISHISGIEWEVMAGFDRIYKPKNTEVPAASRGWEKALAADEDLGIFSNSHSMLDMTAGFGGLCQYYTHAPRSRRLENGKVVEIDGTTKVLGFNSLKLGGHAQPIVDMIIDEKAMEEGKLIVRQFAADGCNGDIRDQRTLELAINHASEFGVDLIVFDCGEASNNVKNEAAWMTQPIPIAGSSREYAFTETIAGAIEEYLKLVSKGGSAYIKMMGFTDVTAQLVRRFSHYFRRLICYKNPTTSLMSREWYLVLLNRDPELDQQEQFWEKDNKGRVRYYRRKPGRKVASADFDFEAIVNGIKLQWLRGAARFTQWAKHEYNRCRVDRQKYGTEGLGRGDVIDSSGRFLSKEQLDLLLREISKRGRFETIDNALKKFGFRRRWYCKQYYRALYLPDNTWSLAKPRNIDHLLKDIEKKLAKATGVEEEWSCYGETFKSRMSTRVQMIKAMAKQRYGLESPSGRFENVHEAFKIRFKNKVGKEKHTANALLSDQAYYVFGLTQRNATIGHTQCTPEMIYLAHKKRLDIKNVEPAHGDAQLLLKAMKGIMTPECKRLAALPDEQKFKPFSYEDLATRFNRQGSGGHFDVHRNFGEFYDDPNSKVLVEERLRALANGETVPTYQVCRDKRETKAKKNIDATGRVCLSDPNGEEPNHSRIGVKSDPRSAYYKRASVKERADLDRQRKEELTATCSISPRNIRFAEYVQRMADLCLLGPVQDYHANVAKLYYGSTPGVPLWLLGNLLKATHDVYCPENEQEFWEVSNARGTDGRLLWEKQLFDVQKGKGVMPESVYIKMYDPQYRERMVKRATGMLLASGDFSGWDGTVSKTDLVLNYLFYKQLYNSAYHPMLKTRFEHWMWAIVITDLGNVLLCDGQRSSGDQDTSFGNTMLNAIYHFAATALALGTSIEEASTPIGEIWYTADFGGEPKWKCHYLHRISHTADGDDNTHMGEADDIRLLDANGPMFLERCGKKIRCGTRAGYSLSSSFAGLSYCSHSYRRVRLGHVVLQDRFGKTVERPIGLTAISARPSVPKSAGLPQQHQVDIQSGLRVRYLPFRCFPEILGKLVHTMKRCTTTIDLNRQYGWDKKEVRRSETNEFAISVTRGKLLSYLLNYSHLSFVRQMVGAALGFIGDGACDLDALAKRCNVPSTVKSIESALRSVFRISDIHEIETISPKIEREGLKAIRDNTYLEFGTIHLHNVGTVAPLDLTSLHNRLKDWMLDFAIRYDCPIDWSYWLMAQPNLTPDEKNEIQEAAVDEGALDPGNKLRMYMSVLTFGLISSMPSESRLGAILKRHGAIGKEKTKAGKKIVSFQEWEGDVVIEVDSRFKAVDPVIDAWCPSLRQAIVTHTNRHKGNSCAGSAVELIWGRRRIIALITRDRPWELPSGAVLGKCIQAVQTRLHGPTGYLVKGGVQRRGLDRVIARLGGQPLVPLAL</sequence>
<dbReference type="GO" id="GO:0042025">
    <property type="term" value="C:host cell nucleus"/>
    <property type="evidence" value="ECO:0007669"/>
    <property type="project" value="UniProtKB-SubCell"/>
</dbReference>
<feature type="transmembrane region" description="Helical" evidence="44">
    <location>
        <begin position="1589"/>
        <end position="1611"/>
    </location>
</feature>
<evidence type="ECO:0000259" key="45">
    <source>
        <dbReference type="PROSITE" id="PS50507"/>
    </source>
</evidence>
<evidence type="ECO:0000256" key="32">
    <source>
        <dbReference type="ARBA" id="ARBA00022989"/>
    </source>
</evidence>
<dbReference type="GO" id="GO:0039694">
    <property type="term" value="P:viral RNA genome replication"/>
    <property type="evidence" value="ECO:0007669"/>
    <property type="project" value="InterPro"/>
</dbReference>
<feature type="domain" description="Helicase C-terminal" evidence="47">
    <location>
        <begin position="3439"/>
        <end position="3606"/>
    </location>
</feature>
<dbReference type="GO" id="GO:0019062">
    <property type="term" value="P:virion attachment to host cell"/>
    <property type="evidence" value="ECO:0007669"/>
    <property type="project" value="UniProtKB-KW"/>
</dbReference>
<dbReference type="SMART" id="SM00490">
    <property type="entry name" value="HELICc"/>
    <property type="match status" value="1"/>
</dbReference>
<keyword evidence="25" id="KW-0720">Serine protease</keyword>
<comment type="catalytic activity">
    <reaction evidence="42">
        <text>ATP + H2O = ADP + phosphate + H(+)</text>
        <dbReference type="Rhea" id="RHEA:13065"/>
        <dbReference type="ChEBI" id="CHEBI:15377"/>
        <dbReference type="ChEBI" id="CHEBI:15378"/>
        <dbReference type="ChEBI" id="CHEBI:30616"/>
        <dbReference type="ChEBI" id="CHEBI:43474"/>
        <dbReference type="ChEBI" id="CHEBI:456216"/>
        <dbReference type="EC" id="3.6.4.13"/>
    </reaction>
</comment>
<dbReference type="InterPro" id="IPR043472">
    <property type="entry name" value="Macro_dom-like"/>
</dbReference>
<dbReference type="SUPFAM" id="SSF52949">
    <property type="entry name" value="Macro domain-like"/>
    <property type="match status" value="1"/>
</dbReference>
<evidence type="ECO:0000256" key="2">
    <source>
        <dbReference type="ARBA" id="ARBA00004153"/>
    </source>
</evidence>
<dbReference type="SUPFAM" id="SSF52540">
    <property type="entry name" value="P-loop containing nucleoside triphosphate hydrolases"/>
    <property type="match status" value="1"/>
</dbReference>
<evidence type="ECO:0000256" key="19">
    <source>
        <dbReference type="ARBA" id="ARBA00022695"/>
    </source>
</evidence>
<accession>A0AAT9JA66</accession>
<dbReference type="GO" id="GO:0019028">
    <property type="term" value="C:viral capsid"/>
    <property type="evidence" value="ECO:0007669"/>
    <property type="project" value="UniProtKB-KW"/>
</dbReference>
<evidence type="ECO:0000256" key="6">
    <source>
        <dbReference type="ARBA" id="ARBA00022484"/>
    </source>
</evidence>
<evidence type="ECO:0000256" key="42">
    <source>
        <dbReference type="ARBA" id="ARBA00047984"/>
    </source>
</evidence>
<evidence type="ECO:0000256" key="11">
    <source>
        <dbReference type="ARBA" id="ARBA00022562"/>
    </source>
</evidence>
<dbReference type="SUPFAM" id="SSF50494">
    <property type="entry name" value="Trypsin-like serine proteases"/>
    <property type="match status" value="1"/>
</dbReference>
<evidence type="ECO:0000256" key="15">
    <source>
        <dbReference type="ARBA" id="ARBA00022664"/>
    </source>
</evidence>
<dbReference type="InterPro" id="IPR014001">
    <property type="entry name" value="Helicase_ATP-bd"/>
</dbReference>
<keyword evidence="23" id="KW-1161">Viral attachment to host cell</keyword>
<keyword evidence="21" id="KW-0547">Nucleotide-binding</keyword>
<dbReference type="PROSITE" id="PS51194">
    <property type="entry name" value="HELICASE_CTER"/>
    <property type="match status" value="1"/>
</dbReference>
<feature type="transmembrane region" description="Helical" evidence="44">
    <location>
        <begin position="3965"/>
        <end position="3995"/>
    </location>
</feature>
<dbReference type="Pfam" id="PF01728">
    <property type="entry name" value="FtsJ"/>
    <property type="match status" value="1"/>
</dbReference>
<feature type="transmembrane region" description="Helical" evidence="44">
    <location>
        <begin position="4326"/>
        <end position="4343"/>
    </location>
</feature>
<dbReference type="InterPro" id="IPR050892">
    <property type="entry name" value="ADP-ribose_metab_enzymes"/>
</dbReference>
<dbReference type="SMART" id="SM00487">
    <property type="entry name" value="DEXDc"/>
    <property type="match status" value="1"/>
</dbReference>
<evidence type="ECO:0000256" key="41">
    <source>
        <dbReference type="ARBA" id="ARBA00047631"/>
    </source>
</evidence>
<reference evidence="48" key="1">
    <citation type="journal article" date="2024" name="Nature">
        <title>Mapping glycoprotein structure reveals Flaviviridae evolutionary history.</title>
        <authorList>
            <person name="Mifsud J.C.O."/>
            <person name="Lytras S."/>
            <person name="Oliver M.R."/>
            <person name="Costa V.A."/>
            <person name="Holmes E.C."/>
            <person name="Grove J."/>
        </authorList>
    </citation>
    <scope>NUCLEOTIDE SEQUENCE</scope>
    <source>
        <strain evidence="48">LN</strain>
    </source>
</reference>
<keyword evidence="28" id="KW-0946">Virion</keyword>
<dbReference type="GO" id="GO:0003723">
    <property type="term" value="F:RNA binding"/>
    <property type="evidence" value="ECO:0007669"/>
    <property type="project" value="UniProtKB-KW"/>
</dbReference>
<dbReference type="GO" id="GO:0006370">
    <property type="term" value="P:7-methylguanosine mRNA capping"/>
    <property type="evidence" value="ECO:0007669"/>
    <property type="project" value="UniProtKB-KW"/>
</dbReference>
<dbReference type="GO" id="GO:0004252">
    <property type="term" value="F:serine-type endopeptidase activity"/>
    <property type="evidence" value="ECO:0007669"/>
    <property type="project" value="InterPro"/>
</dbReference>
<dbReference type="PROSITE" id="PS50507">
    <property type="entry name" value="RDRP_SSRNA_POS"/>
    <property type="match status" value="1"/>
</dbReference>
<dbReference type="Gene3D" id="2.40.10.10">
    <property type="entry name" value="Trypsin-like serine proteases"/>
    <property type="match status" value="1"/>
</dbReference>
<dbReference type="GO" id="GO:0039654">
    <property type="term" value="P:fusion of virus membrane with host endosome membrane"/>
    <property type="evidence" value="ECO:0007669"/>
    <property type="project" value="UniProtKB-KW"/>
</dbReference>
<dbReference type="GO" id="GO:0032259">
    <property type="term" value="P:methylation"/>
    <property type="evidence" value="ECO:0007669"/>
    <property type="project" value="InterPro"/>
</dbReference>
<feature type="transmembrane region" description="Helical" evidence="44">
    <location>
        <begin position="3935"/>
        <end position="3953"/>
    </location>
</feature>
<dbReference type="GO" id="GO:0003968">
    <property type="term" value="F:RNA-directed RNA polymerase activity"/>
    <property type="evidence" value="ECO:0007669"/>
    <property type="project" value="UniProtKB-KW"/>
</dbReference>
<evidence type="ECO:0000259" key="46">
    <source>
        <dbReference type="PROSITE" id="PS51192"/>
    </source>
</evidence>
<keyword evidence="24" id="KW-0347">Helicase</keyword>
<dbReference type="GO" id="GO:0017111">
    <property type="term" value="F:ribonucleoside triphosphate phosphatase activity"/>
    <property type="evidence" value="ECO:0007669"/>
    <property type="project" value="UniProtKB-EC"/>
</dbReference>
<evidence type="ECO:0000256" key="7">
    <source>
        <dbReference type="ARBA" id="ARBA00022506"/>
    </source>
</evidence>
<keyword evidence="20" id="KW-0479">Metal-binding</keyword>
<evidence type="ECO:0000256" key="10">
    <source>
        <dbReference type="ARBA" id="ARBA00022561"/>
    </source>
</evidence>
<evidence type="ECO:0000259" key="47">
    <source>
        <dbReference type="PROSITE" id="PS51194"/>
    </source>
</evidence>
<keyword evidence="13" id="KW-1162">Viral penetration into host cytoplasm</keyword>
<protein>
    <recommendedName>
        <fullName evidence="5">Genome polyprotein</fullName>
    </recommendedName>
</protein>
<evidence type="ECO:0000256" key="35">
    <source>
        <dbReference type="ARBA" id="ARBA00023157"/>
    </source>
</evidence>
<feature type="domain" description="RdRp catalytic" evidence="45">
    <location>
        <begin position="6239"/>
        <end position="6385"/>
    </location>
</feature>
<evidence type="ECO:0000256" key="13">
    <source>
        <dbReference type="ARBA" id="ARBA00022595"/>
    </source>
</evidence>
<keyword evidence="34 44" id="KW-0472">Membrane</keyword>
<feature type="region of interest" description="Disordered" evidence="43">
    <location>
        <begin position="686"/>
        <end position="711"/>
    </location>
</feature>
<evidence type="ECO:0000256" key="14">
    <source>
        <dbReference type="ARBA" id="ARBA00022632"/>
    </source>
</evidence>
<keyword evidence="37" id="KW-1038">Host endoplasmic reticulum</keyword>
<dbReference type="GO" id="GO:0005524">
    <property type="term" value="F:ATP binding"/>
    <property type="evidence" value="ECO:0007669"/>
    <property type="project" value="UniProtKB-KW"/>
</dbReference>
<evidence type="ECO:0000256" key="16">
    <source>
        <dbReference type="ARBA" id="ARBA00022670"/>
    </source>
</evidence>
<dbReference type="GO" id="GO:0044167">
    <property type="term" value="C:host cell endoplasmic reticulum membrane"/>
    <property type="evidence" value="ECO:0007669"/>
    <property type="project" value="UniProtKB-SubCell"/>
</dbReference>
<evidence type="ECO:0000256" key="44">
    <source>
        <dbReference type="SAM" id="Phobius"/>
    </source>
</evidence>
<keyword evidence="16" id="KW-0645">Protease</keyword>
<dbReference type="GO" id="GO:0046718">
    <property type="term" value="P:symbiont entry into host cell"/>
    <property type="evidence" value="ECO:0007669"/>
    <property type="project" value="UniProtKB-KW"/>
</dbReference>
<dbReference type="Gene3D" id="3.90.730.10">
    <property type="entry name" value="Ribonuclease T2-like"/>
    <property type="match status" value="1"/>
</dbReference>
<dbReference type="Gene3D" id="3.40.220.10">
    <property type="entry name" value="Leucine Aminopeptidase, subunit E, domain 1"/>
    <property type="match status" value="1"/>
</dbReference>
<keyword evidence="15" id="KW-0507">mRNA processing</keyword>
<evidence type="ECO:0000256" key="8">
    <source>
        <dbReference type="ARBA" id="ARBA00022510"/>
    </source>
</evidence>
<keyword evidence="6" id="KW-0696">RNA-directed RNA polymerase</keyword>
<dbReference type="GO" id="GO:0008168">
    <property type="term" value="F:methyltransferase activity"/>
    <property type="evidence" value="ECO:0007669"/>
    <property type="project" value="InterPro"/>
</dbReference>
<keyword evidence="19" id="KW-0548">Nucleotidyltransferase</keyword>
<keyword evidence="7" id="KW-1168">Fusion of virus membrane with host membrane</keyword>
<keyword evidence="30" id="KW-0694">RNA-binding</keyword>
<keyword evidence="38" id="KW-0922">Interferon antiviral system evasion</keyword>
<evidence type="ECO:0000256" key="39">
    <source>
        <dbReference type="ARBA" id="ARBA00023280"/>
    </source>
</evidence>
<keyword evidence="12" id="KW-0945">Host-virus interaction</keyword>
<dbReference type="GO" id="GO:0006508">
    <property type="term" value="P:proteolysis"/>
    <property type="evidence" value="ECO:0007669"/>
    <property type="project" value="UniProtKB-KW"/>
</dbReference>
<keyword evidence="36" id="KW-0325">Glycoprotein</keyword>
<keyword evidence="27" id="KW-0067">ATP-binding</keyword>
<feature type="transmembrane region" description="Helical" evidence="44">
    <location>
        <begin position="3797"/>
        <end position="3817"/>
    </location>
</feature>
<evidence type="ECO:0000256" key="33">
    <source>
        <dbReference type="ARBA" id="ARBA00023042"/>
    </source>
</evidence>
<evidence type="ECO:0000256" key="25">
    <source>
        <dbReference type="ARBA" id="ARBA00022825"/>
    </source>
</evidence>
<keyword evidence="31" id="KW-0693">Viral RNA replication</keyword>
<keyword evidence="17" id="KW-0808">Transferase</keyword>
<keyword evidence="29" id="KW-1043">Host membrane</keyword>
<feature type="transmembrane region" description="Helical" evidence="44">
    <location>
        <begin position="1565"/>
        <end position="1583"/>
    </location>
</feature>
<dbReference type="PROSITE" id="PS51192">
    <property type="entry name" value="HELICASE_ATP_BIND_1"/>
    <property type="match status" value="1"/>
</dbReference>
<dbReference type="InterPro" id="IPR043504">
    <property type="entry name" value="Peptidase_S1_PA_chymotrypsin"/>
</dbReference>
<dbReference type="GO" id="GO:0052170">
    <property type="term" value="P:symbiont-mediated suppression of host innate immune response"/>
    <property type="evidence" value="ECO:0007669"/>
    <property type="project" value="UniProtKB-KW"/>
</dbReference>
<dbReference type="GO" id="GO:0140291">
    <property type="term" value="P:peptidyl-glutamate ADP-deribosylation"/>
    <property type="evidence" value="ECO:0007669"/>
    <property type="project" value="TreeGrafter"/>
</dbReference>
<keyword evidence="14" id="KW-1090">Inhibition of host innate immune response by virus</keyword>
<dbReference type="GO" id="GO:0055036">
    <property type="term" value="C:virion membrane"/>
    <property type="evidence" value="ECO:0007669"/>
    <property type="project" value="UniProtKB-SubCell"/>
</dbReference>
<keyword evidence="22" id="KW-0378">Hydrolase</keyword>
<dbReference type="SUPFAM" id="SSF53335">
    <property type="entry name" value="S-adenosyl-L-methionine-dependent methyltransferases"/>
    <property type="match status" value="1"/>
</dbReference>
<evidence type="ECO:0000256" key="1">
    <source>
        <dbReference type="ARBA" id="ARBA00004147"/>
    </source>
</evidence>
<name>A0AAT9JA66_9FLAV</name>
<dbReference type="GO" id="GO:0039502">
    <property type="term" value="P:symbiont-mediated suppression of host type I interferon-mediated signaling pathway"/>
    <property type="evidence" value="ECO:0007669"/>
    <property type="project" value="UniProtKB-KW"/>
</dbReference>
<keyword evidence="39" id="KW-0899">Viral immunoevasion</keyword>
<dbReference type="InterPro" id="IPR001650">
    <property type="entry name" value="Helicase_C-like"/>
</dbReference>
<keyword evidence="33" id="KW-0506">mRNA capping</keyword>
<feature type="compositionally biased region" description="Basic and acidic residues" evidence="43">
    <location>
        <begin position="2163"/>
        <end position="2172"/>
    </location>
</feature>
<dbReference type="InterPro" id="IPR011545">
    <property type="entry name" value="DEAD/DEAH_box_helicase_dom"/>
</dbReference>
<keyword evidence="9" id="KW-0597">Phosphoprotein</keyword>
<dbReference type="InterPro" id="IPR029063">
    <property type="entry name" value="SAM-dependent_MTases_sf"/>
</dbReference>
<dbReference type="InterPro" id="IPR002877">
    <property type="entry name" value="RNA_MeTrfase_FtsJ_dom"/>
</dbReference>
<dbReference type="GO" id="GO:0046872">
    <property type="term" value="F:metal ion binding"/>
    <property type="evidence" value="ECO:0007669"/>
    <property type="project" value="UniProtKB-KW"/>
</dbReference>
<evidence type="ECO:0000256" key="4">
    <source>
        <dbReference type="ARBA" id="ARBA00004291"/>
    </source>
</evidence>
<dbReference type="GO" id="GO:0003724">
    <property type="term" value="F:RNA helicase activity"/>
    <property type="evidence" value="ECO:0007669"/>
    <property type="project" value="UniProtKB-EC"/>
</dbReference>
<evidence type="ECO:0000256" key="43">
    <source>
        <dbReference type="SAM" id="MobiDB-lite"/>
    </source>
</evidence>
<comment type="catalytic activity">
    <reaction evidence="41">
        <text>a ribonucleoside 5'-triphosphate + H2O = a ribonucleoside 5'-diphosphate + phosphate + H(+)</text>
        <dbReference type="Rhea" id="RHEA:23680"/>
        <dbReference type="ChEBI" id="CHEBI:15377"/>
        <dbReference type="ChEBI" id="CHEBI:15378"/>
        <dbReference type="ChEBI" id="CHEBI:43474"/>
        <dbReference type="ChEBI" id="CHEBI:57930"/>
        <dbReference type="ChEBI" id="CHEBI:61557"/>
        <dbReference type="EC" id="3.6.1.15"/>
    </reaction>
</comment>
<evidence type="ECO:0000256" key="9">
    <source>
        <dbReference type="ARBA" id="ARBA00022553"/>
    </source>
</evidence>